<feature type="binding site" evidence="10">
    <location>
        <position position="102"/>
    </location>
    <ligand>
        <name>Na(+)</name>
        <dbReference type="ChEBI" id="CHEBI:29101"/>
        <note>structural</note>
    </ligand>
</feature>
<keyword evidence="4 10" id="KW-1133">Transmembrane helix</keyword>
<keyword evidence="3 10" id="KW-0812">Transmembrane</keyword>
<comment type="subcellular location">
    <subcellularLocation>
        <location evidence="1 10">Cell membrane</location>
        <topology evidence="1 10">Multi-pass membrane protein</topology>
    </subcellularLocation>
</comment>
<dbReference type="GO" id="GO:0062054">
    <property type="term" value="F:fluoride channel activity"/>
    <property type="evidence" value="ECO:0007669"/>
    <property type="project" value="UniProtKB-UniRule"/>
</dbReference>
<proteinExistence type="inferred from homology"/>
<feature type="compositionally biased region" description="Low complexity" evidence="11">
    <location>
        <begin position="1"/>
        <end position="10"/>
    </location>
</feature>
<dbReference type="GO" id="GO:0046872">
    <property type="term" value="F:metal ion binding"/>
    <property type="evidence" value="ECO:0007669"/>
    <property type="project" value="UniProtKB-KW"/>
</dbReference>
<evidence type="ECO:0000256" key="7">
    <source>
        <dbReference type="ARBA" id="ARBA00035120"/>
    </source>
</evidence>
<dbReference type="RefSeq" id="WP_190035785.1">
    <property type="nucleotide sequence ID" value="NZ_BMWD01000008.1"/>
</dbReference>
<keyword evidence="13" id="KW-1185">Reference proteome</keyword>
<feature type="binding site" evidence="10">
    <location>
        <position position="105"/>
    </location>
    <ligand>
        <name>Na(+)</name>
        <dbReference type="ChEBI" id="CHEBI:29101"/>
        <note>structural</note>
    </ligand>
</feature>
<dbReference type="EMBL" id="BMWD01000008">
    <property type="protein sequence ID" value="GGX58703.1"/>
    <property type="molecule type" value="Genomic_DNA"/>
</dbReference>
<evidence type="ECO:0000313" key="12">
    <source>
        <dbReference type="EMBL" id="GGX58703.1"/>
    </source>
</evidence>
<evidence type="ECO:0000256" key="3">
    <source>
        <dbReference type="ARBA" id="ARBA00022692"/>
    </source>
</evidence>
<feature type="region of interest" description="Disordered" evidence="11">
    <location>
        <begin position="1"/>
        <end position="24"/>
    </location>
</feature>
<evidence type="ECO:0000313" key="13">
    <source>
        <dbReference type="Proteomes" id="UP000645555"/>
    </source>
</evidence>
<evidence type="ECO:0000256" key="11">
    <source>
        <dbReference type="SAM" id="MobiDB-lite"/>
    </source>
</evidence>
<keyword evidence="10" id="KW-0406">Ion transport</keyword>
<gene>
    <name evidence="10" type="primary">fluC</name>
    <name evidence="10" type="synonym">crcB</name>
    <name evidence="12" type="ORF">GCM10010515_27960</name>
</gene>
<feature type="transmembrane region" description="Helical" evidence="10">
    <location>
        <begin position="30"/>
        <end position="53"/>
    </location>
</feature>
<comment type="activity regulation">
    <text evidence="10">Na(+) is not transported, but it plays an essential structural role and its presence is essential for fluoride channel function.</text>
</comment>
<keyword evidence="5 10" id="KW-0472">Membrane</keyword>
<evidence type="ECO:0000256" key="6">
    <source>
        <dbReference type="ARBA" id="ARBA00023303"/>
    </source>
</evidence>
<keyword evidence="10" id="KW-0915">Sodium</keyword>
<dbReference type="AlphaFoldDB" id="A0A918KCL9"/>
<dbReference type="GO" id="GO:0005886">
    <property type="term" value="C:plasma membrane"/>
    <property type="evidence" value="ECO:0007669"/>
    <property type="project" value="UniProtKB-SubCell"/>
</dbReference>
<feature type="transmembrane region" description="Helical" evidence="10">
    <location>
        <begin position="124"/>
        <end position="146"/>
    </location>
</feature>
<accession>A0A918KCL9</accession>
<evidence type="ECO:0000256" key="2">
    <source>
        <dbReference type="ARBA" id="ARBA00022475"/>
    </source>
</evidence>
<dbReference type="HAMAP" id="MF_00454">
    <property type="entry name" value="FluC"/>
    <property type="match status" value="1"/>
</dbReference>
<keyword evidence="10" id="KW-0813">Transport</keyword>
<keyword evidence="10" id="KW-0479">Metal-binding</keyword>
<dbReference type="Proteomes" id="UP000645555">
    <property type="component" value="Unassembled WGS sequence"/>
</dbReference>
<evidence type="ECO:0000256" key="1">
    <source>
        <dbReference type="ARBA" id="ARBA00004651"/>
    </source>
</evidence>
<comment type="similarity">
    <text evidence="7 10">Belongs to the fluoride channel Fluc/FEX (TC 1.A.43) family.</text>
</comment>
<reference evidence="12" key="2">
    <citation type="submission" date="2020-09" db="EMBL/GenBank/DDBJ databases">
        <authorList>
            <person name="Sun Q."/>
            <person name="Ohkuma M."/>
        </authorList>
    </citation>
    <scope>NUCLEOTIDE SEQUENCE</scope>
    <source>
        <strain evidence="12">JCM 4956</strain>
    </source>
</reference>
<dbReference type="PANTHER" id="PTHR28259">
    <property type="entry name" value="FLUORIDE EXPORT PROTEIN 1-RELATED"/>
    <property type="match status" value="1"/>
</dbReference>
<keyword evidence="2 10" id="KW-1003">Cell membrane</keyword>
<name>A0A918KCL9_9ACTN</name>
<comment type="catalytic activity">
    <reaction evidence="8">
        <text>fluoride(in) = fluoride(out)</text>
        <dbReference type="Rhea" id="RHEA:76159"/>
        <dbReference type="ChEBI" id="CHEBI:17051"/>
    </reaction>
    <physiologicalReaction direction="left-to-right" evidence="8">
        <dbReference type="Rhea" id="RHEA:76160"/>
    </physiologicalReaction>
</comment>
<dbReference type="Pfam" id="PF02537">
    <property type="entry name" value="CRCB"/>
    <property type="match status" value="1"/>
</dbReference>
<evidence type="ECO:0000256" key="8">
    <source>
        <dbReference type="ARBA" id="ARBA00035585"/>
    </source>
</evidence>
<feature type="region of interest" description="Disordered" evidence="11">
    <location>
        <begin position="152"/>
        <end position="186"/>
    </location>
</feature>
<evidence type="ECO:0000256" key="4">
    <source>
        <dbReference type="ARBA" id="ARBA00022989"/>
    </source>
</evidence>
<evidence type="ECO:0000256" key="9">
    <source>
        <dbReference type="ARBA" id="ARBA00049940"/>
    </source>
</evidence>
<dbReference type="GO" id="GO:0140114">
    <property type="term" value="P:cellular detoxification of fluoride"/>
    <property type="evidence" value="ECO:0007669"/>
    <property type="project" value="UniProtKB-UniRule"/>
</dbReference>
<feature type="compositionally biased region" description="Gly residues" evidence="11">
    <location>
        <begin position="175"/>
        <end position="186"/>
    </location>
</feature>
<evidence type="ECO:0000256" key="10">
    <source>
        <dbReference type="HAMAP-Rule" id="MF_00454"/>
    </source>
</evidence>
<feature type="transmembrane region" description="Helical" evidence="10">
    <location>
        <begin position="65"/>
        <end position="83"/>
    </location>
</feature>
<sequence>MSAPHAEPADGPGGPDGPVRPHPVRQGQAPVVAVVALGGALGAAARYGAALLWPTPPGGFPWTTFWVNVGGCFAIGVLMVLVTEVRTAHRLVRPFLGTGVLGGFTTFSTYALDIRDLADGGHPGTALATLAATLVAALVAVVLGTAATRRLAAPGRAAEEDRGGGASPPGPSGGPPGRGGAEGGPR</sequence>
<evidence type="ECO:0000256" key="5">
    <source>
        <dbReference type="ARBA" id="ARBA00023136"/>
    </source>
</evidence>
<dbReference type="PANTHER" id="PTHR28259:SF1">
    <property type="entry name" value="FLUORIDE EXPORT PROTEIN 1-RELATED"/>
    <property type="match status" value="1"/>
</dbReference>
<organism evidence="12 13">
    <name type="scientific">Streptomyces fructofermentans</name>
    <dbReference type="NCBI Taxonomy" id="152141"/>
    <lineage>
        <taxon>Bacteria</taxon>
        <taxon>Bacillati</taxon>
        <taxon>Actinomycetota</taxon>
        <taxon>Actinomycetes</taxon>
        <taxon>Kitasatosporales</taxon>
        <taxon>Streptomycetaceae</taxon>
        <taxon>Streptomyces</taxon>
    </lineage>
</organism>
<protein>
    <recommendedName>
        <fullName evidence="10">Fluoride-specific ion channel FluC</fullName>
    </recommendedName>
</protein>
<keyword evidence="6 10" id="KW-0407">Ion channel</keyword>
<comment type="caution">
    <text evidence="12">The sequence shown here is derived from an EMBL/GenBank/DDBJ whole genome shotgun (WGS) entry which is preliminary data.</text>
</comment>
<comment type="function">
    <text evidence="9 10">Fluoride-specific ion channel. Important for reducing fluoride concentration in the cell, thus reducing its toxicity.</text>
</comment>
<dbReference type="InterPro" id="IPR003691">
    <property type="entry name" value="FluC"/>
</dbReference>
<reference evidence="12" key="1">
    <citation type="journal article" date="2014" name="Int. J. Syst. Evol. Microbiol.">
        <title>Complete genome sequence of Corynebacterium casei LMG S-19264T (=DSM 44701T), isolated from a smear-ripened cheese.</title>
        <authorList>
            <consortium name="US DOE Joint Genome Institute (JGI-PGF)"/>
            <person name="Walter F."/>
            <person name="Albersmeier A."/>
            <person name="Kalinowski J."/>
            <person name="Ruckert C."/>
        </authorList>
    </citation>
    <scope>NUCLEOTIDE SEQUENCE</scope>
    <source>
        <strain evidence="12">JCM 4956</strain>
    </source>
</reference>
<feature type="transmembrane region" description="Helical" evidence="10">
    <location>
        <begin position="95"/>
        <end position="112"/>
    </location>
</feature>